<sequence length="198" mass="22135">MAAETVAPEFDPLVEFYGMWTTELAEHYLPIPFARMVGKYECQDGYLIMSPREGSRNSYAALELGHILRGPARAAGHLAYLALNVEFHSNSWIEPDLVVLKQPVDGLTWIPAEKVLIPIEFVSASSRRRDRIDKPGMCAEAGIPYFMRVEVDKRNVQVTLCELDRGGYVVHAEAVAGQLFETELPFPISFDPGVLLEP</sequence>
<protein>
    <submittedName>
        <fullName evidence="2">Uma2 family endonuclease</fullName>
    </submittedName>
</protein>
<evidence type="ECO:0000259" key="1">
    <source>
        <dbReference type="Pfam" id="PF05685"/>
    </source>
</evidence>
<proteinExistence type="predicted"/>
<keyword evidence="2" id="KW-0378">Hydrolase</keyword>
<dbReference type="GO" id="GO:0004519">
    <property type="term" value="F:endonuclease activity"/>
    <property type="evidence" value="ECO:0007669"/>
    <property type="project" value="UniProtKB-KW"/>
</dbReference>
<dbReference type="Gene3D" id="3.90.1570.10">
    <property type="entry name" value="tt1808, chain A"/>
    <property type="match status" value="1"/>
</dbReference>
<evidence type="ECO:0000313" key="2">
    <source>
        <dbReference type="EMBL" id="MBP2321901.1"/>
    </source>
</evidence>
<feature type="domain" description="Putative restriction endonuclease" evidence="1">
    <location>
        <begin position="26"/>
        <end position="187"/>
    </location>
</feature>
<keyword evidence="2" id="KW-0540">Nuclease</keyword>
<dbReference type="EMBL" id="JAGINW010000001">
    <property type="protein sequence ID" value="MBP2321901.1"/>
    <property type="molecule type" value="Genomic_DNA"/>
</dbReference>
<dbReference type="InterPro" id="IPR008538">
    <property type="entry name" value="Uma2"/>
</dbReference>
<dbReference type="CDD" id="cd06260">
    <property type="entry name" value="DUF820-like"/>
    <property type="match status" value="1"/>
</dbReference>
<comment type="caution">
    <text evidence="2">The sequence shown here is derived from an EMBL/GenBank/DDBJ whole genome shotgun (WGS) entry which is preliminary data.</text>
</comment>
<reference evidence="2 3" key="1">
    <citation type="submission" date="2021-03" db="EMBL/GenBank/DDBJ databases">
        <title>Sequencing the genomes of 1000 actinobacteria strains.</title>
        <authorList>
            <person name="Klenk H.-P."/>
        </authorList>
    </citation>
    <scope>NUCLEOTIDE SEQUENCE [LARGE SCALE GENOMIC DNA]</scope>
    <source>
        <strain evidence="2 3">DSM 46670</strain>
    </source>
</reference>
<dbReference type="InterPro" id="IPR011335">
    <property type="entry name" value="Restrct_endonuc-II-like"/>
</dbReference>
<keyword evidence="2" id="KW-0255">Endonuclease</keyword>
<keyword evidence="3" id="KW-1185">Reference proteome</keyword>
<gene>
    <name evidence="2" type="ORF">JOF56_002286</name>
</gene>
<evidence type="ECO:0000313" key="3">
    <source>
        <dbReference type="Proteomes" id="UP001519332"/>
    </source>
</evidence>
<dbReference type="SUPFAM" id="SSF52980">
    <property type="entry name" value="Restriction endonuclease-like"/>
    <property type="match status" value="1"/>
</dbReference>
<organism evidence="2 3">
    <name type="scientific">Kibdelosporangium banguiense</name>
    <dbReference type="NCBI Taxonomy" id="1365924"/>
    <lineage>
        <taxon>Bacteria</taxon>
        <taxon>Bacillati</taxon>
        <taxon>Actinomycetota</taxon>
        <taxon>Actinomycetes</taxon>
        <taxon>Pseudonocardiales</taxon>
        <taxon>Pseudonocardiaceae</taxon>
        <taxon>Kibdelosporangium</taxon>
    </lineage>
</organism>
<accession>A0ABS4TBV0</accession>
<name>A0ABS4TBV0_9PSEU</name>
<dbReference type="Pfam" id="PF05685">
    <property type="entry name" value="Uma2"/>
    <property type="match status" value="1"/>
</dbReference>
<dbReference type="RefSeq" id="WP_307855043.1">
    <property type="nucleotide sequence ID" value="NZ_JAGINW010000001.1"/>
</dbReference>
<dbReference type="InterPro" id="IPR012296">
    <property type="entry name" value="Nuclease_put_TT1808"/>
</dbReference>
<dbReference type="Proteomes" id="UP001519332">
    <property type="component" value="Unassembled WGS sequence"/>
</dbReference>